<reference evidence="1 2" key="1">
    <citation type="submission" date="2018-03" db="EMBL/GenBank/DDBJ databases">
        <title>Genomic Encyclopedia of Archaeal and Bacterial Type Strains, Phase II (KMG-II): from individual species to whole genera.</title>
        <authorList>
            <person name="Goeker M."/>
        </authorList>
    </citation>
    <scope>NUCLEOTIDE SEQUENCE [LARGE SCALE GENOMIC DNA]</scope>
    <source>
        <strain evidence="1 2">DSM 28354</strain>
    </source>
</reference>
<comment type="caution">
    <text evidence="1">The sequence shown here is derived from an EMBL/GenBank/DDBJ whole genome shotgun (WGS) entry which is preliminary data.</text>
</comment>
<dbReference type="AlphaFoldDB" id="A0A2T0TMT6"/>
<proteinExistence type="predicted"/>
<name>A0A2T0TMT6_9BACT</name>
<gene>
    <name evidence="1" type="ORF">CLV58_10127</name>
</gene>
<accession>A0A2T0TMT6</accession>
<dbReference type="Proteomes" id="UP000238375">
    <property type="component" value="Unassembled WGS sequence"/>
</dbReference>
<protein>
    <submittedName>
        <fullName evidence="1">Uncharacterized protein</fullName>
    </submittedName>
</protein>
<organism evidence="1 2">
    <name type="scientific">Spirosoma oryzae</name>
    <dbReference type="NCBI Taxonomy" id="1469603"/>
    <lineage>
        <taxon>Bacteria</taxon>
        <taxon>Pseudomonadati</taxon>
        <taxon>Bacteroidota</taxon>
        <taxon>Cytophagia</taxon>
        <taxon>Cytophagales</taxon>
        <taxon>Cytophagaceae</taxon>
        <taxon>Spirosoma</taxon>
    </lineage>
</organism>
<evidence type="ECO:0000313" key="1">
    <source>
        <dbReference type="EMBL" id="PRY46963.1"/>
    </source>
</evidence>
<dbReference type="RefSeq" id="WP_106135739.1">
    <property type="nucleotide sequence ID" value="NZ_PVTE01000001.1"/>
</dbReference>
<keyword evidence="2" id="KW-1185">Reference proteome</keyword>
<dbReference type="EMBL" id="PVTE01000001">
    <property type="protein sequence ID" value="PRY46963.1"/>
    <property type="molecule type" value="Genomic_DNA"/>
</dbReference>
<sequence>MFIKVETKDKEPIALNVYNIVAIIPGEQGSVICCNGPVCGQNNTMSIEVPHLLEDLMWAVEQGRNYPIVTVP</sequence>
<evidence type="ECO:0000313" key="2">
    <source>
        <dbReference type="Proteomes" id="UP000238375"/>
    </source>
</evidence>